<organism evidence="3 4">
    <name type="scientific">Botryosphaeria dothidea</name>
    <dbReference type="NCBI Taxonomy" id="55169"/>
    <lineage>
        <taxon>Eukaryota</taxon>
        <taxon>Fungi</taxon>
        <taxon>Dikarya</taxon>
        <taxon>Ascomycota</taxon>
        <taxon>Pezizomycotina</taxon>
        <taxon>Dothideomycetes</taxon>
        <taxon>Dothideomycetes incertae sedis</taxon>
        <taxon>Botryosphaeriales</taxon>
        <taxon>Botryosphaeriaceae</taxon>
        <taxon>Botryosphaeria</taxon>
    </lineage>
</organism>
<comment type="caution">
    <text evidence="3">The sequence shown here is derived from an EMBL/GenBank/DDBJ whole genome shotgun (WGS) entry which is preliminary data.</text>
</comment>
<evidence type="ECO:0000256" key="2">
    <source>
        <dbReference type="SAM" id="MobiDB-lite"/>
    </source>
</evidence>
<protein>
    <submittedName>
        <fullName evidence="3">Uncharacterized protein</fullName>
    </submittedName>
</protein>
<reference evidence="3" key="1">
    <citation type="submission" date="2020-04" db="EMBL/GenBank/DDBJ databases">
        <title>Genome Assembly and Annotation of Botryosphaeria dothidea sdau 11-99, a Latent Pathogen of Apple Fruit Ring Rot in China.</title>
        <authorList>
            <person name="Yu C."/>
            <person name="Diao Y."/>
            <person name="Lu Q."/>
            <person name="Zhao J."/>
            <person name="Cui S."/>
            <person name="Peng C."/>
            <person name="He B."/>
            <person name="Liu H."/>
        </authorList>
    </citation>
    <scope>NUCLEOTIDE SEQUENCE [LARGE SCALE GENOMIC DNA]</scope>
    <source>
        <strain evidence="3">Sdau11-99</strain>
    </source>
</reference>
<feature type="region of interest" description="Disordered" evidence="2">
    <location>
        <begin position="157"/>
        <end position="260"/>
    </location>
</feature>
<dbReference type="OrthoDB" id="9977870at2759"/>
<keyword evidence="1" id="KW-0175">Coiled coil</keyword>
<evidence type="ECO:0000313" key="4">
    <source>
        <dbReference type="Proteomes" id="UP000572817"/>
    </source>
</evidence>
<dbReference type="Proteomes" id="UP000572817">
    <property type="component" value="Unassembled WGS sequence"/>
</dbReference>
<proteinExistence type="predicted"/>
<feature type="compositionally biased region" description="Low complexity" evidence="2">
    <location>
        <begin position="192"/>
        <end position="207"/>
    </location>
</feature>
<feature type="compositionally biased region" description="Polar residues" evidence="2">
    <location>
        <begin position="208"/>
        <end position="217"/>
    </location>
</feature>
<evidence type="ECO:0000313" key="3">
    <source>
        <dbReference type="EMBL" id="KAF4307910.1"/>
    </source>
</evidence>
<dbReference type="AlphaFoldDB" id="A0A8H4IUN9"/>
<feature type="compositionally biased region" description="Pro residues" evidence="2">
    <location>
        <begin position="238"/>
        <end position="256"/>
    </location>
</feature>
<evidence type="ECO:0000256" key="1">
    <source>
        <dbReference type="SAM" id="Coils"/>
    </source>
</evidence>
<dbReference type="EMBL" id="WWBZ02000022">
    <property type="protein sequence ID" value="KAF4307910.1"/>
    <property type="molecule type" value="Genomic_DNA"/>
</dbReference>
<feature type="coiled-coil region" evidence="1">
    <location>
        <begin position="61"/>
        <end position="88"/>
    </location>
</feature>
<sequence>MTSRPHSFLDRTTSWDWSAIDDIKEHDVKNDDDADWEMAWRLQLEDLEEWSCTRGDRRDEEEDAEFAIIQQVEEIERAEREQAQAAGKSGLSSWIEEGGQIGDEQADKEFLNMAKACGCHCGAHFCYACGMPWKTCHCAQWDDEKLLEKATELVTERAAGDETQAPEASTFSEGRRHRDATSLPQIQQQEASSSNQQPTTSTSPHPNIQSSRSSNRGSPAAHLVQVRPSRARARRAQPRPPPPMTTIPEDPPPPYPGRSDDIIVPPQPFYDTIPNPRFPYPQLAASLLPLSRVEFERLRASVRTVVDVLNALLVGLDEEEGRGGGGVTGWGDSDGIARAQLNVWVVKAVVGMQAFTETDYTHI</sequence>
<dbReference type="Gene3D" id="1.20.120.1750">
    <property type="match status" value="1"/>
</dbReference>
<accession>A0A8H4IUN9</accession>
<name>A0A8H4IUN9_9PEZI</name>
<keyword evidence="4" id="KW-1185">Reference proteome</keyword>
<feature type="compositionally biased region" description="Polar residues" evidence="2">
    <location>
        <begin position="182"/>
        <end position="191"/>
    </location>
</feature>
<gene>
    <name evidence="3" type="ORF">GTA08_BOTSDO04055</name>
</gene>